<sequence length="222" mass="25179">MQNQVYPTDKTVRTVCSILQSQYLISSLGNKSNPLDEYLYILLSLRTHEKGTKSAYRAFKKHYPSWSAAEKASPMELSKVITCAGLSKQKANNIYKTLKYLKSEFGSVSMAKLKNLPKDEVERYLLHLPGVGLKSAKCIMMFSFGFNVLPVDVHVFRLSSRLGWCNCGKSKDAHVLMSKIVPKDLYYSFHVLCVQHGRNVCRGHHPSCEYCCISGYCKFQKS</sequence>
<name>A0A7W0CAD7_9BACT</name>
<dbReference type="Gene3D" id="1.10.340.30">
    <property type="entry name" value="Hypothetical protein, domain 2"/>
    <property type="match status" value="1"/>
</dbReference>
<keyword evidence="2" id="KW-0540">Nuclease</keyword>
<evidence type="ECO:0000259" key="1">
    <source>
        <dbReference type="SMART" id="SM00478"/>
    </source>
</evidence>
<dbReference type="AlphaFoldDB" id="A0A7W0CAD7"/>
<dbReference type="CDD" id="cd00056">
    <property type="entry name" value="ENDO3c"/>
    <property type="match status" value="1"/>
</dbReference>
<evidence type="ECO:0000313" key="2">
    <source>
        <dbReference type="EMBL" id="MBA2882083.1"/>
    </source>
</evidence>
<dbReference type="InterPro" id="IPR023170">
    <property type="entry name" value="HhH_base_excis_C"/>
</dbReference>
<dbReference type="RefSeq" id="WP_353740030.1">
    <property type="nucleotide sequence ID" value="NZ_JACDUS010000006.1"/>
</dbReference>
<accession>A0A7W0CAD7</accession>
<dbReference type="PANTHER" id="PTHR47203:SF1">
    <property type="entry name" value="HYPOTHETICAL BASE EXCISION DNA REPAIR PROTEIN (EUROFUNG)"/>
    <property type="match status" value="1"/>
</dbReference>
<dbReference type="Pfam" id="PF00730">
    <property type="entry name" value="HhH-GPD"/>
    <property type="match status" value="1"/>
</dbReference>
<dbReference type="Gene3D" id="1.10.1670.10">
    <property type="entry name" value="Helix-hairpin-Helix base-excision DNA repair enzymes (C-terminal)"/>
    <property type="match status" value="1"/>
</dbReference>
<dbReference type="Proteomes" id="UP000525298">
    <property type="component" value="Unassembled WGS sequence"/>
</dbReference>
<keyword evidence="3" id="KW-1185">Reference proteome</keyword>
<reference evidence="2 3" key="1">
    <citation type="submission" date="2020-07" db="EMBL/GenBank/DDBJ databases">
        <title>Genomic Encyclopedia of Type Strains, Phase IV (KMG-IV): sequencing the most valuable type-strain genomes for metagenomic binning, comparative biology and taxonomic classification.</title>
        <authorList>
            <person name="Goeker M."/>
        </authorList>
    </citation>
    <scope>NUCLEOTIDE SEQUENCE [LARGE SCALE GENOMIC DNA]</scope>
    <source>
        <strain evidence="2 3">DSM 17721</strain>
    </source>
</reference>
<dbReference type="SMART" id="SM00478">
    <property type="entry name" value="ENDO3c"/>
    <property type="match status" value="1"/>
</dbReference>
<gene>
    <name evidence="2" type="ORF">HNR65_002417</name>
</gene>
<dbReference type="PIRSF" id="PIRSF001435">
    <property type="entry name" value="Nth"/>
    <property type="match status" value="1"/>
</dbReference>
<keyword evidence="2" id="KW-0378">Hydrolase</keyword>
<feature type="domain" description="HhH-GPD" evidence="1">
    <location>
        <begin position="43"/>
        <end position="199"/>
    </location>
</feature>
<dbReference type="GO" id="GO:0006284">
    <property type="term" value="P:base-excision repair"/>
    <property type="evidence" value="ECO:0007669"/>
    <property type="project" value="InterPro"/>
</dbReference>
<dbReference type="InterPro" id="IPR011257">
    <property type="entry name" value="DNA_glycosylase"/>
</dbReference>
<protein>
    <submittedName>
        <fullName evidence="2">Endonuclease III</fullName>
    </submittedName>
</protein>
<keyword evidence="2" id="KW-0255">Endonuclease</keyword>
<dbReference type="EMBL" id="JACDUS010000006">
    <property type="protein sequence ID" value="MBA2882083.1"/>
    <property type="molecule type" value="Genomic_DNA"/>
</dbReference>
<comment type="caution">
    <text evidence="2">The sequence shown here is derived from an EMBL/GenBank/DDBJ whole genome shotgun (WGS) entry which is preliminary data.</text>
</comment>
<dbReference type="InterPro" id="IPR003265">
    <property type="entry name" value="HhH-GPD_domain"/>
</dbReference>
<organism evidence="2 3">
    <name type="scientific">Desulfosalsimonas propionicica</name>
    <dbReference type="NCBI Taxonomy" id="332175"/>
    <lineage>
        <taxon>Bacteria</taxon>
        <taxon>Pseudomonadati</taxon>
        <taxon>Thermodesulfobacteriota</taxon>
        <taxon>Desulfobacteria</taxon>
        <taxon>Desulfobacterales</taxon>
        <taxon>Desulfosalsimonadaceae</taxon>
        <taxon>Desulfosalsimonas</taxon>
    </lineage>
</organism>
<dbReference type="SUPFAM" id="SSF48150">
    <property type="entry name" value="DNA-glycosylase"/>
    <property type="match status" value="1"/>
</dbReference>
<evidence type="ECO:0000313" key="3">
    <source>
        <dbReference type="Proteomes" id="UP000525298"/>
    </source>
</evidence>
<dbReference type="GO" id="GO:0004519">
    <property type="term" value="F:endonuclease activity"/>
    <property type="evidence" value="ECO:0007669"/>
    <property type="project" value="UniProtKB-KW"/>
</dbReference>
<dbReference type="PANTHER" id="PTHR47203">
    <property type="match status" value="1"/>
</dbReference>
<proteinExistence type="predicted"/>